<dbReference type="Proteomes" id="UP000001887">
    <property type="component" value="Chromosome"/>
</dbReference>
<feature type="transmembrane region" description="Helical" evidence="2">
    <location>
        <begin position="498"/>
        <end position="520"/>
    </location>
</feature>
<keyword evidence="2" id="KW-0472">Membrane</keyword>
<feature type="compositionally biased region" description="Low complexity" evidence="1">
    <location>
        <begin position="182"/>
        <end position="200"/>
    </location>
</feature>
<dbReference type="HOGENOM" id="CLU_503301_0_0_0"/>
<keyword evidence="4" id="KW-1185">Reference proteome</keyword>
<keyword evidence="2" id="KW-1133">Transmembrane helix</keyword>
<feature type="compositionally biased region" description="Polar residues" evidence="1">
    <location>
        <begin position="212"/>
        <end position="222"/>
    </location>
</feature>
<feature type="compositionally biased region" description="Low complexity" evidence="1">
    <location>
        <begin position="432"/>
        <end position="449"/>
    </location>
</feature>
<evidence type="ECO:0000313" key="4">
    <source>
        <dbReference type="Proteomes" id="UP000001887"/>
    </source>
</evidence>
<gene>
    <name evidence="3" type="ordered locus">Psta_3619</name>
</gene>
<organism evidence="3 4">
    <name type="scientific">Pirellula staleyi (strain ATCC 27377 / DSM 6068 / ICPB 4128)</name>
    <name type="common">Pirella staleyi</name>
    <dbReference type="NCBI Taxonomy" id="530564"/>
    <lineage>
        <taxon>Bacteria</taxon>
        <taxon>Pseudomonadati</taxon>
        <taxon>Planctomycetota</taxon>
        <taxon>Planctomycetia</taxon>
        <taxon>Pirellulales</taxon>
        <taxon>Pirellulaceae</taxon>
        <taxon>Pirellula</taxon>
    </lineage>
</organism>
<feature type="compositionally biased region" description="Polar residues" evidence="1">
    <location>
        <begin position="234"/>
        <end position="244"/>
    </location>
</feature>
<feature type="region of interest" description="Disordered" evidence="1">
    <location>
        <begin position="177"/>
        <end position="494"/>
    </location>
</feature>
<dbReference type="KEGG" id="psl:Psta_3619"/>
<feature type="compositionally biased region" description="Polar residues" evidence="1">
    <location>
        <begin position="347"/>
        <end position="373"/>
    </location>
</feature>
<proteinExistence type="predicted"/>
<dbReference type="eggNOG" id="ENOG502ZI7V">
    <property type="taxonomic scope" value="Bacteria"/>
</dbReference>
<keyword evidence="2" id="KW-0812">Transmembrane</keyword>
<feature type="compositionally biased region" description="Polar residues" evidence="1">
    <location>
        <begin position="252"/>
        <end position="262"/>
    </location>
</feature>
<dbReference type="STRING" id="530564.Psta_3619"/>
<feature type="compositionally biased region" description="Low complexity" evidence="1">
    <location>
        <begin position="263"/>
        <end position="278"/>
    </location>
</feature>
<dbReference type="OrthoDB" id="232801at2"/>
<feature type="compositionally biased region" description="Pro residues" evidence="1">
    <location>
        <begin position="416"/>
        <end position="431"/>
    </location>
</feature>
<evidence type="ECO:0000313" key="3">
    <source>
        <dbReference type="EMBL" id="ADB18280.1"/>
    </source>
</evidence>
<accession>D2QZ88</accession>
<protein>
    <submittedName>
        <fullName evidence="3">Uncharacterized protein</fullName>
    </submittedName>
</protein>
<dbReference type="EMBL" id="CP001848">
    <property type="protein sequence ID" value="ADB18280.1"/>
    <property type="molecule type" value="Genomic_DNA"/>
</dbReference>
<sequence length="541" mass="57227">MNGVAILLLAATIGVEYSWQTTPTGEVEYFVQMEPTILDSLAQGEVIHSDVPPEVGVVDRLVVRISATKQTAAMVTARAARMPNFNVPPARPGTVPIAEVPSALYRPQSPVEDIQAISFGWQPNAQGEQEYYVQIEPTLLRTLAEGDELYMPIRIEAGKVARFVILSGKKELPRIAAKPKAGSLPGTSTTGTTSNLPRTNLQIPGVDAPALVNSQVPGTTRAPTGRMPVPPGSTDPSTTITGRTPLSPPDDTASSRNRSPFTPSAGFGSPPASSPYSGTELASNQNYPTPPESPTDLTTRETLGDVAPPRFRTGDQTTNPNLANGGMLDPPANGGLNGAYPAPPVGTDTNLYPPLNSNSRPGTTQPGYGSTAGSYDDPRNVRPVGASEPIAPQPGATQPGFPAPNAQPPATQYQPQQPPVGQQPPMGPAPQPGYQQPLYQQPGYQQPAAPQLPPAQYPQQPIYVASNPPITQTQLPTPPAATETESKSKTKEEAELPVVPLLLTSLGLMLSIGGNLYLAWVAAEFYSRYRLAVERVRSVSR</sequence>
<evidence type="ECO:0000256" key="1">
    <source>
        <dbReference type="SAM" id="MobiDB-lite"/>
    </source>
</evidence>
<name>D2QZ88_PIRSD</name>
<feature type="compositionally biased region" description="Basic and acidic residues" evidence="1">
    <location>
        <begin position="484"/>
        <end position="494"/>
    </location>
</feature>
<dbReference type="AlphaFoldDB" id="D2QZ88"/>
<evidence type="ECO:0000256" key="2">
    <source>
        <dbReference type="SAM" id="Phobius"/>
    </source>
</evidence>
<feature type="compositionally biased region" description="Low complexity" evidence="1">
    <location>
        <begin position="468"/>
        <end position="483"/>
    </location>
</feature>
<reference evidence="3 4" key="1">
    <citation type="journal article" date="2009" name="Stand. Genomic Sci.">
        <title>Complete genome sequence of Pirellula staleyi type strain (ATCC 27377).</title>
        <authorList>
            <person name="Clum A."/>
            <person name="Tindall B.J."/>
            <person name="Sikorski J."/>
            <person name="Ivanova N."/>
            <person name="Mavrommatis K."/>
            <person name="Lucas S."/>
            <person name="Glavina del Rio T."/>
            <person name="Nolan M."/>
            <person name="Chen F."/>
            <person name="Tice H."/>
            <person name="Pitluck S."/>
            <person name="Cheng J.F."/>
            <person name="Chertkov O."/>
            <person name="Brettin T."/>
            <person name="Han C."/>
            <person name="Detter J.C."/>
            <person name="Kuske C."/>
            <person name="Bruce D."/>
            <person name="Goodwin L."/>
            <person name="Ovchinikova G."/>
            <person name="Pati A."/>
            <person name="Mikhailova N."/>
            <person name="Chen A."/>
            <person name="Palaniappan K."/>
            <person name="Land M."/>
            <person name="Hauser L."/>
            <person name="Chang Y.J."/>
            <person name="Jeffries C.D."/>
            <person name="Chain P."/>
            <person name="Rohde M."/>
            <person name="Goker M."/>
            <person name="Bristow J."/>
            <person name="Eisen J.A."/>
            <person name="Markowitz V."/>
            <person name="Hugenholtz P."/>
            <person name="Kyrpides N.C."/>
            <person name="Klenk H.P."/>
            <person name="Lapidus A."/>
        </authorList>
    </citation>
    <scope>NUCLEOTIDE SEQUENCE [LARGE SCALE GENOMIC DNA]</scope>
    <source>
        <strain evidence="4">ATCC 27377 / DSM 6068 / ICPB 4128</strain>
    </source>
</reference>